<dbReference type="InParanoid" id="K3YKL7"/>
<dbReference type="Proteomes" id="UP000004995">
    <property type="component" value="Unassembled WGS sequence"/>
</dbReference>
<evidence type="ECO:0000256" key="1">
    <source>
        <dbReference type="SAM" id="Phobius"/>
    </source>
</evidence>
<reference evidence="3" key="1">
    <citation type="journal article" date="2012" name="Nat. Biotechnol.">
        <title>Reference genome sequence of the model plant Setaria.</title>
        <authorList>
            <person name="Bennetzen J.L."/>
            <person name="Schmutz J."/>
            <person name="Wang H."/>
            <person name="Percifield R."/>
            <person name="Hawkins J."/>
            <person name="Pontaroli A.C."/>
            <person name="Estep M."/>
            <person name="Feng L."/>
            <person name="Vaughn J.N."/>
            <person name="Grimwood J."/>
            <person name="Jenkins J."/>
            <person name="Barry K."/>
            <person name="Lindquist E."/>
            <person name="Hellsten U."/>
            <person name="Deshpande S."/>
            <person name="Wang X."/>
            <person name="Wu X."/>
            <person name="Mitros T."/>
            <person name="Triplett J."/>
            <person name="Yang X."/>
            <person name="Ye C.Y."/>
            <person name="Mauro-Herrera M."/>
            <person name="Wang L."/>
            <person name="Li P."/>
            <person name="Sharma M."/>
            <person name="Sharma R."/>
            <person name="Ronald P.C."/>
            <person name="Panaud O."/>
            <person name="Kellogg E.A."/>
            <person name="Brutnell T.P."/>
            <person name="Doust A.N."/>
            <person name="Tuskan G.A."/>
            <person name="Rokhsar D."/>
            <person name="Devos K.M."/>
        </authorList>
    </citation>
    <scope>NUCLEOTIDE SEQUENCE [LARGE SCALE GENOMIC DNA]</scope>
    <source>
        <strain evidence="3">cv. Yugu1</strain>
    </source>
</reference>
<feature type="transmembrane region" description="Helical" evidence="1">
    <location>
        <begin position="14"/>
        <end position="35"/>
    </location>
</feature>
<name>K3YKL7_SETIT</name>
<reference evidence="2" key="2">
    <citation type="submission" date="2018-08" db="UniProtKB">
        <authorList>
            <consortium name="EnsemblPlants"/>
        </authorList>
    </citation>
    <scope>IDENTIFICATION</scope>
    <source>
        <strain evidence="2">Yugu1</strain>
    </source>
</reference>
<dbReference type="EnsemblPlants" id="KQL01202">
    <property type="protein sequence ID" value="KQL01202"/>
    <property type="gene ID" value="SETIT_014786mg"/>
</dbReference>
<keyword evidence="3" id="KW-1185">Reference proteome</keyword>
<evidence type="ECO:0000313" key="2">
    <source>
        <dbReference type="EnsemblPlants" id="KQL01202"/>
    </source>
</evidence>
<accession>K3YKL7</accession>
<proteinExistence type="predicted"/>
<keyword evidence="1" id="KW-0472">Membrane</keyword>
<keyword evidence="1" id="KW-0812">Transmembrane</keyword>
<organism evidence="2 3">
    <name type="scientific">Setaria italica</name>
    <name type="common">Foxtail millet</name>
    <name type="synonym">Panicum italicum</name>
    <dbReference type="NCBI Taxonomy" id="4555"/>
    <lineage>
        <taxon>Eukaryota</taxon>
        <taxon>Viridiplantae</taxon>
        <taxon>Streptophyta</taxon>
        <taxon>Embryophyta</taxon>
        <taxon>Tracheophyta</taxon>
        <taxon>Spermatophyta</taxon>
        <taxon>Magnoliopsida</taxon>
        <taxon>Liliopsida</taxon>
        <taxon>Poales</taxon>
        <taxon>Poaceae</taxon>
        <taxon>PACMAD clade</taxon>
        <taxon>Panicoideae</taxon>
        <taxon>Panicodae</taxon>
        <taxon>Paniceae</taxon>
        <taxon>Cenchrinae</taxon>
        <taxon>Setaria</taxon>
    </lineage>
</organism>
<dbReference type="EMBL" id="AGNK02003652">
    <property type="status" value="NOT_ANNOTATED_CDS"/>
    <property type="molecule type" value="Genomic_DNA"/>
</dbReference>
<dbReference type="Gramene" id="KQL01202">
    <property type="protein sequence ID" value="KQL01202"/>
    <property type="gene ID" value="SETIT_014786mg"/>
</dbReference>
<keyword evidence="1" id="KW-1133">Transmembrane helix</keyword>
<evidence type="ECO:0000313" key="3">
    <source>
        <dbReference type="Proteomes" id="UP000004995"/>
    </source>
</evidence>
<sequence>MVTSDDPLLIKDPAYHLSCLIFLNVPEIWITHWWIACRIPMLRLLSVVSAGMTDDQINPAANGHSNQRAGGD</sequence>
<dbReference type="AlphaFoldDB" id="K3YKL7"/>
<protein>
    <submittedName>
        <fullName evidence="2">Uncharacterized protein</fullName>
    </submittedName>
</protein>
<dbReference type="HOGENOM" id="CLU_2727030_0_0_1"/>